<sequence length="231" mass="25979">MYALIIAGGEGERLRPLTDERPKPMIEVAGKPILEYQIRWLASQGISDVVLLCGYKAEVVQDHFRDGSRFGLRIQYSLEDEPLGRGGALKLGSRLLPPNEDTVIALNGDILTNQPLTPLLRYHRRKNATATVMLTRLRSPYGVARQDRAGHIVAFEEKPLLPHWINAGLYVLTPEFFRRLPERGDHETTTFPELAAEGKLFGYRSRAYWRTVDTLKDLTEAAAEVGEMAPV</sequence>
<dbReference type="Gene3D" id="3.90.550.10">
    <property type="entry name" value="Spore Coat Polysaccharide Biosynthesis Protein SpsA, Chain A"/>
    <property type="match status" value="1"/>
</dbReference>
<reference evidence="2" key="1">
    <citation type="journal article" date="2015" name="Nature">
        <title>Complex archaea that bridge the gap between prokaryotes and eukaryotes.</title>
        <authorList>
            <person name="Spang A."/>
            <person name="Saw J.H."/>
            <person name="Jorgensen S.L."/>
            <person name="Zaremba-Niedzwiedzka K."/>
            <person name="Martijn J."/>
            <person name="Lind A.E."/>
            <person name="van Eijk R."/>
            <person name="Schleper C."/>
            <person name="Guy L."/>
            <person name="Ettema T.J."/>
        </authorList>
    </citation>
    <scope>NUCLEOTIDE SEQUENCE</scope>
</reference>
<evidence type="ECO:0000313" key="2">
    <source>
        <dbReference type="EMBL" id="KKK83092.1"/>
    </source>
</evidence>
<organism evidence="2">
    <name type="scientific">marine sediment metagenome</name>
    <dbReference type="NCBI Taxonomy" id="412755"/>
    <lineage>
        <taxon>unclassified sequences</taxon>
        <taxon>metagenomes</taxon>
        <taxon>ecological metagenomes</taxon>
    </lineage>
</organism>
<dbReference type="EMBL" id="LAZR01052380">
    <property type="protein sequence ID" value="KKK83092.1"/>
    <property type="molecule type" value="Genomic_DNA"/>
</dbReference>
<proteinExistence type="predicted"/>
<dbReference type="SUPFAM" id="SSF53448">
    <property type="entry name" value="Nucleotide-diphospho-sugar transferases"/>
    <property type="match status" value="1"/>
</dbReference>
<gene>
    <name evidence="2" type="ORF">LCGC14_2796860</name>
</gene>
<name>A0A0F8YNY6_9ZZZZ</name>
<accession>A0A0F8YNY6</accession>
<dbReference type="CDD" id="cd04181">
    <property type="entry name" value="NTP_transferase"/>
    <property type="match status" value="1"/>
</dbReference>
<feature type="domain" description="Nucleotidyl transferase" evidence="1">
    <location>
        <begin position="3"/>
        <end position="225"/>
    </location>
</feature>
<dbReference type="InterPro" id="IPR050486">
    <property type="entry name" value="Mannose-1P_guanyltransferase"/>
</dbReference>
<dbReference type="InterPro" id="IPR005835">
    <property type="entry name" value="NTP_transferase_dom"/>
</dbReference>
<dbReference type="InterPro" id="IPR029044">
    <property type="entry name" value="Nucleotide-diphossugar_trans"/>
</dbReference>
<evidence type="ECO:0000259" key="1">
    <source>
        <dbReference type="Pfam" id="PF00483"/>
    </source>
</evidence>
<protein>
    <recommendedName>
        <fullName evidence="1">Nucleotidyl transferase domain-containing protein</fullName>
    </recommendedName>
</protein>
<dbReference type="AlphaFoldDB" id="A0A0F8YNY6"/>
<dbReference type="PANTHER" id="PTHR22572">
    <property type="entry name" value="SUGAR-1-PHOSPHATE GUANYL TRANSFERASE"/>
    <property type="match status" value="1"/>
</dbReference>
<comment type="caution">
    <text evidence="2">The sequence shown here is derived from an EMBL/GenBank/DDBJ whole genome shotgun (WGS) entry which is preliminary data.</text>
</comment>
<dbReference type="Pfam" id="PF00483">
    <property type="entry name" value="NTP_transferase"/>
    <property type="match status" value="1"/>
</dbReference>